<evidence type="ECO:0000313" key="2">
    <source>
        <dbReference type="Proteomes" id="UP000075398"/>
    </source>
</evidence>
<proteinExistence type="predicted"/>
<accession>A0A150J6C0</accession>
<dbReference type="EMBL" id="LNGC01000016">
    <property type="protein sequence ID" value="KYC52799.1"/>
    <property type="molecule type" value="Genomic_DNA"/>
</dbReference>
<comment type="caution">
    <text evidence="1">The sequence shown here is derived from an EMBL/GenBank/DDBJ whole genome shotgun (WGS) entry which is preliminary data.</text>
</comment>
<organism evidence="1 2">
    <name type="scientific">Candidatus Methanofastidiosum methylothiophilum</name>
    <dbReference type="NCBI Taxonomy" id="1705564"/>
    <lineage>
        <taxon>Archaea</taxon>
        <taxon>Methanobacteriati</taxon>
        <taxon>Methanobacteriota</taxon>
        <taxon>Stenosarchaea group</taxon>
        <taxon>Candidatus Methanofastidiosia</taxon>
        <taxon>Candidatus Methanofastidiosales</taxon>
        <taxon>Candidatus Methanofastidiosaceae</taxon>
        <taxon>Candidatus Methanofastidiosum</taxon>
    </lineage>
</organism>
<sequence length="118" mass="13841">MKRLKFWLGSKTFKLILPIIILFIIGFSSEAYLNLYEIKTTITINEKSAAHGEDGKYLIFTEYEVFTVRDNIFKLKFDASDRYNNLKVGKTYNITCTGMRIHVFSMYRNIISFEEVNS</sequence>
<name>A0A150J6C0_9EURY</name>
<reference evidence="1 2" key="1">
    <citation type="journal article" date="2016" name="ISME J.">
        <title>Chasing the elusive Euryarchaeota class WSA2: genomes reveal a uniquely fastidious methyl-reducing methanogen.</title>
        <authorList>
            <person name="Nobu M.K."/>
            <person name="Narihiro T."/>
            <person name="Kuroda K."/>
            <person name="Mei R."/>
            <person name="Liu W.T."/>
        </authorList>
    </citation>
    <scope>NUCLEOTIDE SEQUENCE [LARGE SCALE GENOMIC DNA]</scope>
    <source>
        <strain evidence="1">U1lsi0528_Bin055</strain>
    </source>
</reference>
<evidence type="ECO:0000313" key="1">
    <source>
        <dbReference type="EMBL" id="KYC52799.1"/>
    </source>
</evidence>
<dbReference type="Proteomes" id="UP000075398">
    <property type="component" value="Unassembled WGS sequence"/>
</dbReference>
<dbReference type="AlphaFoldDB" id="A0A150J6C0"/>
<protein>
    <submittedName>
        <fullName evidence="1">Uncharacterized protein</fullName>
    </submittedName>
</protein>
<gene>
    <name evidence="1" type="ORF">AMQ22_00590</name>
</gene>